<comment type="caution">
    <text evidence="1">The sequence shown here is derived from an EMBL/GenBank/DDBJ whole genome shotgun (WGS) entry which is preliminary data.</text>
</comment>
<proteinExistence type="predicted"/>
<dbReference type="AlphaFoldDB" id="A0A2T5HXQ2"/>
<protein>
    <submittedName>
        <fullName evidence="1">Uncharacterized protein</fullName>
    </submittedName>
</protein>
<evidence type="ECO:0000313" key="2">
    <source>
        <dbReference type="Proteomes" id="UP000244128"/>
    </source>
</evidence>
<evidence type="ECO:0000313" key="1">
    <source>
        <dbReference type="EMBL" id="PTQ76365.1"/>
    </source>
</evidence>
<dbReference type="EMBL" id="QAOI01000018">
    <property type="protein sequence ID" value="PTQ76365.1"/>
    <property type="molecule type" value="Genomic_DNA"/>
</dbReference>
<name>A0A2T5HXQ2_9PROT</name>
<accession>A0A2T5HXQ2</accession>
<reference evidence="1 2" key="1">
    <citation type="submission" date="2018-04" db="EMBL/GenBank/DDBJ databases">
        <title>Active sludge and wastewater microbial communities from Klosterneuburg, Austria.</title>
        <authorList>
            <person name="Wagner M."/>
        </authorList>
    </citation>
    <scope>NUCLEOTIDE SEQUENCE [LARGE SCALE GENOMIC DNA]</scope>
    <source>
        <strain evidence="1 2">Nm49</strain>
    </source>
</reference>
<organism evidence="1 2">
    <name type="scientific">Nitrosomonas oligotropha</name>
    <dbReference type="NCBI Taxonomy" id="42354"/>
    <lineage>
        <taxon>Bacteria</taxon>
        <taxon>Pseudomonadati</taxon>
        <taxon>Pseudomonadota</taxon>
        <taxon>Betaproteobacteria</taxon>
        <taxon>Nitrosomonadales</taxon>
        <taxon>Nitrosomonadaceae</taxon>
        <taxon>Nitrosomonas</taxon>
    </lineage>
</organism>
<sequence length="38" mass="4402">MINLVCYCLIYFKLLKISVTETVVYETSKTILIGYARV</sequence>
<gene>
    <name evidence="1" type="ORF">C8R26_11821</name>
</gene>
<dbReference type="Proteomes" id="UP000244128">
    <property type="component" value="Unassembled WGS sequence"/>
</dbReference>